<keyword evidence="1 2" id="KW-0732">Signal</keyword>
<dbReference type="AlphaFoldDB" id="A0A1W5ZZK3"/>
<dbReference type="NCBIfam" id="NF037995">
    <property type="entry name" value="TRAP_S1"/>
    <property type="match status" value="1"/>
</dbReference>
<dbReference type="GO" id="GO:0055085">
    <property type="term" value="P:transmembrane transport"/>
    <property type="evidence" value="ECO:0007669"/>
    <property type="project" value="InterPro"/>
</dbReference>
<evidence type="ECO:0000313" key="4">
    <source>
        <dbReference type="Proteomes" id="UP000192527"/>
    </source>
</evidence>
<dbReference type="GO" id="GO:0030288">
    <property type="term" value="C:outer membrane-bounded periplasmic space"/>
    <property type="evidence" value="ECO:0007669"/>
    <property type="project" value="InterPro"/>
</dbReference>
<dbReference type="STRING" id="402384.HM131_18300"/>
<dbReference type="SUPFAM" id="SSF53850">
    <property type="entry name" value="Periplasmic binding protein-like II"/>
    <property type="match status" value="1"/>
</dbReference>
<sequence length="339" mass="37791">MRKLFFVFTLLVLSLLTACGNNEASGNGEESEKSSSEPRTLQVGITLAEDSHYYKGLEKFAELVKEKSDGDLKVKIFPNGSLGGERDMVESLQVGTLDMVLSSTGPLGGFAPEINVVDLPFLFENREHAYNVLDGKIGKDLLNKLEDSNIKGLAWWENGFRNVTNSSHPIEKPSDLEGLKIRTMENQVHMDSFKAMGADPTPMSFTELFTALQQGVVDGQENPVPIILTSRFYEVQEHLSLTGHFYSPAALLVSQKVFDELSADQQKVIQEAAQEGAEYERQVVADMEKEMVSQLKEKGMKVVEDVDKKSFQEATKEVYEKYSDEFGSELIKKIKEAAE</sequence>
<dbReference type="CDD" id="cd13675">
    <property type="entry name" value="PBP2_TRAP_SBP_like_5"/>
    <property type="match status" value="1"/>
</dbReference>
<dbReference type="PANTHER" id="PTHR33376:SF18">
    <property type="entry name" value="2,3-DIKETO-L-GULONATE-BINDING PERIPLASMIC PROTEIN YIAO"/>
    <property type="match status" value="1"/>
</dbReference>
<dbReference type="PROSITE" id="PS51257">
    <property type="entry name" value="PROKAR_LIPOPROTEIN"/>
    <property type="match status" value="1"/>
</dbReference>
<dbReference type="NCBIfam" id="TIGR00787">
    <property type="entry name" value="dctP"/>
    <property type="match status" value="1"/>
</dbReference>
<gene>
    <name evidence="3" type="ORF">HM131_18300</name>
</gene>
<dbReference type="InterPro" id="IPR018389">
    <property type="entry name" value="DctP_fam"/>
</dbReference>
<dbReference type="InterPro" id="IPR038404">
    <property type="entry name" value="TRAP_DctP_sf"/>
</dbReference>
<evidence type="ECO:0000256" key="2">
    <source>
        <dbReference type="SAM" id="SignalP"/>
    </source>
</evidence>
<dbReference type="KEGG" id="hmn:HM131_18300"/>
<evidence type="ECO:0000256" key="1">
    <source>
        <dbReference type="ARBA" id="ARBA00022729"/>
    </source>
</evidence>
<feature type="chain" id="PRO_5012235825" evidence="2">
    <location>
        <begin position="25"/>
        <end position="339"/>
    </location>
</feature>
<dbReference type="Proteomes" id="UP000192527">
    <property type="component" value="Chromosome"/>
</dbReference>
<dbReference type="Pfam" id="PF03480">
    <property type="entry name" value="DctP"/>
    <property type="match status" value="1"/>
</dbReference>
<keyword evidence="4" id="KW-1185">Reference proteome</keyword>
<dbReference type="EMBL" id="CP020772">
    <property type="protein sequence ID" value="ARI78671.1"/>
    <property type="molecule type" value="Genomic_DNA"/>
</dbReference>
<dbReference type="Gene3D" id="3.40.190.170">
    <property type="entry name" value="Bacterial extracellular solute-binding protein, family 7"/>
    <property type="match status" value="1"/>
</dbReference>
<dbReference type="GO" id="GO:0030246">
    <property type="term" value="F:carbohydrate binding"/>
    <property type="evidence" value="ECO:0007669"/>
    <property type="project" value="TreeGrafter"/>
</dbReference>
<proteinExistence type="predicted"/>
<evidence type="ECO:0000313" key="3">
    <source>
        <dbReference type="EMBL" id="ARI78671.1"/>
    </source>
</evidence>
<reference evidence="3 4" key="1">
    <citation type="submission" date="2017-04" db="EMBL/GenBank/DDBJ databases">
        <title>The whole genome sequencing and assembly of Halobacillus mangrovi strain.</title>
        <authorList>
            <person name="Lee S.-J."/>
            <person name="Park M.-K."/>
            <person name="Kim J.-Y."/>
            <person name="Lee Y.-J."/>
            <person name="Yi H."/>
            <person name="Bahn Y.-S."/>
            <person name="Kim J.F."/>
            <person name="Lee D.-W."/>
        </authorList>
    </citation>
    <scope>NUCLEOTIDE SEQUENCE [LARGE SCALE GENOMIC DNA]</scope>
    <source>
        <strain evidence="3 4">KTB 131</strain>
    </source>
</reference>
<dbReference type="OrthoDB" id="9776801at2"/>
<name>A0A1W5ZZK3_9BACI</name>
<protein>
    <submittedName>
        <fullName evidence="3">C4-dicarboxylate ABC transporter substrate-binding protein</fullName>
    </submittedName>
</protein>
<dbReference type="PIRSF" id="PIRSF006470">
    <property type="entry name" value="DctB"/>
    <property type="match status" value="1"/>
</dbReference>
<dbReference type="RefSeq" id="WP_085031130.1">
    <property type="nucleotide sequence ID" value="NZ_CP020772.1"/>
</dbReference>
<organism evidence="3 4">
    <name type="scientific">Halobacillus mangrovi</name>
    <dbReference type="NCBI Taxonomy" id="402384"/>
    <lineage>
        <taxon>Bacteria</taxon>
        <taxon>Bacillati</taxon>
        <taxon>Bacillota</taxon>
        <taxon>Bacilli</taxon>
        <taxon>Bacillales</taxon>
        <taxon>Bacillaceae</taxon>
        <taxon>Halobacillus</taxon>
    </lineage>
</organism>
<accession>A0A1W5ZZK3</accession>
<dbReference type="PANTHER" id="PTHR33376">
    <property type="match status" value="1"/>
</dbReference>
<feature type="signal peptide" evidence="2">
    <location>
        <begin position="1"/>
        <end position="24"/>
    </location>
</feature>
<dbReference type="InterPro" id="IPR004682">
    <property type="entry name" value="TRAP_DctP"/>
</dbReference>